<dbReference type="Proteomes" id="UP000663823">
    <property type="component" value="Unassembled WGS sequence"/>
</dbReference>
<organism evidence="1 2">
    <name type="scientific">Rotaria sordida</name>
    <dbReference type="NCBI Taxonomy" id="392033"/>
    <lineage>
        <taxon>Eukaryota</taxon>
        <taxon>Metazoa</taxon>
        <taxon>Spiralia</taxon>
        <taxon>Gnathifera</taxon>
        <taxon>Rotifera</taxon>
        <taxon>Eurotatoria</taxon>
        <taxon>Bdelloidea</taxon>
        <taxon>Philodinida</taxon>
        <taxon>Philodinidae</taxon>
        <taxon>Rotaria</taxon>
    </lineage>
</organism>
<gene>
    <name evidence="1" type="ORF">OTI717_LOCUS43810</name>
</gene>
<evidence type="ECO:0000313" key="2">
    <source>
        <dbReference type="Proteomes" id="UP000663823"/>
    </source>
</evidence>
<feature type="non-terminal residue" evidence="1">
    <location>
        <position position="1"/>
    </location>
</feature>
<dbReference type="AlphaFoldDB" id="A0A820LNC6"/>
<name>A0A820LNC6_9BILA</name>
<accession>A0A820LNC6</accession>
<protein>
    <submittedName>
        <fullName evidence="1">Uncharacterized protein</fullName>
    </submittedName>
</protein>
<evidence type="ECO:0000313" key="1">
    <source>
        <dbReference type="EMBL" id="CAF4359791.1"/>
    </source>
</evidence>
<reference evidence="1" key="1">
    <citation type="submission" date="2021-02" db="EMBL/GenBank/DDBJ databases">
        <authorList>
            <person name="Nowell W R."/>
        </authorList>
    </citation>
    <scope>NUCLEOTIDE SEQUENCE</scope>
</reference>
<proteinExistence type="predicted"/>
<sequence>PWLVRGSEWCQGLLRRPEPKNTIAKNIIATK</sequence>
<dbReference type="EMBL" id="CAJOAX010066635">
    <property type="protein sequence ID" value="CAF4359791.1"/>
    <property type="molecule type" value="Genomic_DNA"/>
</dbReference>
<comment type="caution">
    <text evidence="1">The sequence shown here is derived from an EMBL/GenBank/DDBJ whole genome shotgun (WGS) entry which is preliminary data.</text>
</comment>